<evidence type="ECO:0000256" key="1">
    <source>
        <dbReference type="SAM" id="MobiDB-lite"/>
    </source>
</evidence>
<feature type="region of interest" description="Disordered" evidence="1">
    <location>
        <begin position="50"/>
        <end position="72"/>
    </location>
</feature>
<dbReference type="OMA" id="CSELKWL"/>
<dbReference type="InterPro" id="IPR039875">
    <property type="entry name" value="LENG1-like"/>
</dbReference>
<feature type="compositionally biased region" description="Polar residues" evidence="1">
    <location>
        <begin position="62"/>
        <end position="72"/>
    </location>
</feature>
<reference evidence="3" key="2">
    <citation type="submission" date="2025-08" db="UniProtKB">
        <authorList>
            <consortium name="Ensembl"/>
        </authorList>
    </citation>
    <scope>IDENTIFICATION</scope>
</reference>
<keyword evidence="4" id="KW-1185">Reference proteome</keyword>
<accession>H2YZ35</accession>
<reference evidence="3" key="3">
    <citation type="submission" date="2025-09" db="UniProtKB">
        <authorList>
            <consortium name="Ensembl"/>
        </authorList>
    </citation>
    <scope>IDENTIFICATION</scope>
</reference>
<proteinExistence type="predicted"/>
<feature type="compositionally biased region" description="Basic and acidic residues" evidence="1">
    <location>
        <begin position="102"/>
        <end position="116"/>
    </location>
</feature>
<dbReference type="AlphaFoldDB" id="H2YZ35"/>
<dbReference type="InterPro" id="IPR019339">
    <property type="entry name" value="CIR_N_dom"/>
</dbReference>
<name>H2YZ35_CIOSA</name>
<dbReference type="HOGENOM" id="CLU_2102368_0_0_1"/>
<dbReference type="GeneTree" id="ENSGT00510000048131"/>
<feature type="compositionally biased region" description="Basic and acidic residues" evidence="1">
    <location>
        <begin position="12"/>
        <end position="28"/>
    </location>
</feature>
<dbReference type="Ensembl" id="ENSCSAVT00000010726.1">
    <property type="protein sequence ID" value="ENSCSAVP00000010597.1"/>
    <property type="gene ID" value="ENSCSAVG00000006235.1"/>
</dbReference>
<feature type="region of interest" description="Disordered" evidence="1">
    <location>
        <begin position="1"/>
        <end position="28"/>
    </location>
</feature>
<dbReference type="InParanoid" id="H2YZ35"/>
<protein>
    <recommendedName>
        <fullName evidence="2">CBF1-interacting co-repressor CIR N-terminal domain-containing protein</fullName>
    </recommendedName>
</protein>
<dbReference type="PANTHER" id="PTHR22093">
    <property type="entry name" value="LEUKOCYTE RECEPTOR CLUSTER LRC MEMBER 1"/>
    <property type="match status" value="1"/>
</dbReference>
<evidence type="ECO:0000259" key="2">
    <source>
        <dbReference type="SMART" id="SM01083"/>
    </source>
</evidence>
<dbReference type="PANTHER" id="PTHR22093:SF0">
    <property type="entry name" value="LEUKOCYTE RECEPTOR CLUSTER MEMBER 1"/>
    <property type="match status" value="1"/>
</dbReference>
<evidence type="ECO:0000313" key="3">
    <source>
        <dbReference type="Ensembl" id="ENSCSAVP00000010597.1"/>
    </source>
</evidence>
<dbReference type="SMART" id="SM01083">
    <property type="entry name" value="Cir_N"/>
    <property type="match status" value="1"/>
</dbReference>
<evidence type="ECO:0000313" key="4">
    <source>
        <dbReference type="Proteomes" id="UP000007875"/>
    </source>
</evidence>
<reference evidence="4" key="1">
    <citation type="submission" date="2003-08" db="EMBL/GenBank/DDBJ databases">
        <authorList>
            <person name="Birren B."/>
            <person name="Nusbaum C."/>
            <person name="Abebe A."/>
            <person name="Abouelleil A."/>
            <person name="Adekoya E."/>
            <person name="Ait-zahra M."/>
            <person name="Allen N."/>
            <person name="Allen T."/>
            <person name="An P."/>
            <person name="Anderson M."/>
            <person name="Anderson S."/>
            <person name="Arachchi H."/>
            <person name="Armbruster J."/>
            <person name="Bachantsang P."/>
            <person name="Baldwin J."/>
            <person name="Barry A."/>
            <person name="Bayul T."/>
            <person name="Blitshsteyn B."/>
            <person name="Bloom T."/>
            <person name="Blye J."/>
            <person name="Boguslavskiy L."/>
            <person name="Borowsky M."/>
            <person name="Boukhgalter B."/>
            <person name="Brunache A."/>
            <person name="Butler J."/>
            <person name="Calixte N."/>
            <person name="Calvo S."/>
            <person name="Camarata J."/>
            <person name="Campo K."/>
            <person name="Chang J."/>
            <person name="Cheshatsang Y."/>
            <person name="Citroen M."/>
            <person name="Collymore A."/>
            <person name="Considine T."/>
            <person name="Cook A."/>
            <person name="Cooke P."/>
            <person name="Corum B."/>
            <person name="Cuomo C."/>
            <person name="David R."/>
            <person name="Dawoe T."/>
            <person name="Degray S."/>
            <person name="Dodge S."/>
            <person name="Dooley K."/>
            <person name="Dorje P."/>
            <person name="Dorjee K."/>
            <person name="Dorris L."/>
            <person name="Duffey N."/>
            <person name="Dupes A."/>
            <person name="Elkins T."/>
            <person name="Engels R."/>
            <person name="Erickson J."/>
            <person name="Farina A."/>
            <person name="Faro S."/>
            <person name="Ferreira P."/>
            <person name="Fischer H."/>
            <person name="Fitzgerald M."/>
            <person name="Foley K."/>
            <person name="Gage D."/>
            <person name="Galagan J."/>
            <person name="Gearin G."/>
            <person name="Gnerre S."/>
            <person name="Gnirke A."/>
            <person name="Goyette A."/>
            <person name="Graham J."/>
            <person name="Grandbois E."/>
            <person name="Gyaltsen K."/>
            <person name="Hafez N."/>
            <person name="Hagopian D."/>
            <person name="Hagos B."/>
            <person name="Hall J."/>
            <person name="Hatcher B."/>
            <person name="Heller A."/>
            <person name="Higgins H."/>
            <person name="Honan T."/>
            <person name="Horn A."/>
            <person name="Houde N."/>
            <person name="Hughes L."/>
            <person name="Hulme W."/>
            <person name="Husby E."/>
            <person name="Iliev I."/>
            <person name="Jaffe D."/>
            <person name="Jones C."/>
            <person name="Kamal M."/>
            <person name="Kamat A."/>
            <person name="Kamvysselis M."/>
            <person name="Karlsson E."/>
            <person name="Kells C."/>
            <person name="Kieu A."/>
            <person name="Kisner P."/>
            <person name="Kodira C."/>
            <person name="Kulbokas E."/>
            <person name="Labutti K."/>
            <person name="Lama D."/>
            <person name="Landers T."/>
            <person name="Leger J."/>
            <person name="Levine S."/>
            <person name="Lewis D."/>
            <person name="Lewis T."/>
            <person name="Lindblad-toh K."/>
            <person name="Liu X."/>
            <person name="Lokyitsang T."/>
            <person name="Lokyitsang Y."/>
            <person name="Lucien O."/>
            <person name="Lui A."/>
            <person name="Ma L.J."/>
            <person name="Mabbitt R."/>
            <person name="Macdonald J."/>
            <person name="Maclean C."/>
            <person name="Major J."/>
            <person name="Manning J."/>
            <person name="Marabella R."/>
            <person name="Maru K."/>
            <person name="Matthews C."/>
            <person name="Mauceli E."/>
            <person name="Mccarthy M."/>
            <person name="Mcdonough S."/>
            <person name="Mcghee T."/>
            <person name="Meldrim J."/>
            <person name="Meneus L."/>
            <person name="Mesirov J."/>
            <person name="Mihalev A."/>
            <person name="Mihova T."/>
            <person name="Mikkelsen T."/>
            <person name="Mlenga V."/>
            <person name="Moru K."/>
            <person name="Mozes J."/>
            <person name="Mulrain L."/>
            <person name="Munson G."/>
            <person name="Naylor J."/>
            <person name="Newes C."/>
            <person name="Nguyen C."/>
            <person name="Nguyen N."/>
            <person name="Nguyen T."/>
            <person name="Nicol R."/>
            <person name="Nielsen C."/>
            <person name="Nizzari M."/>
            <person name="Norbu C."/>
            <person name="Norbu N."/>
            <person name="O'donnell P."/>
            <person name="Okoawo O."/>
            <person name="O'leary S."/>
            <person name="Omotosho B."/>
            <person name="O'neill K."/>
            <person name="Osman S."/>
            <person name="Parker S."/>
            <person name="Perrin D."/>
            <person name="Phunkhang P."/>
            <person name="Piqani B."/>
            <person name="Purcell S."/>
            <person name="Rachupka T."/>
            <person name="Ramasamy U."/>
            <person name="Rameau R."/>
            <person name="Ray V."/>
            <person name="Raymond C."/>
            <person name="Retta R."/>
            <person name="Richardson S."/>
            <person name="Rise C."/>
            <person name="Rodriguez J."/>
            <person name="Rogers J."/>
            <person name="Rogov P."/>
            <person name="Rutman M."/>
            <person name="Schupbach R."/>
            <person name="Seaman C."/>
            <person name="Settipalli S."/>
            <person name="Sharpe T."/>
            <person name="Sheridan J."/>
            <person name="Sherpa N."/>
            <person name="Shi J."/>
            <person name="Smirnov S."/>
            <person name="Smith C."/>
            <person name="Sougnez C."/>
            <person name="Spencer B."/>
            <person name="Stalker J."/>
            <person name="Stange-thomann N."/>
            <person name="Stavropoulos S."/>
            <person name="Stetson K."/>
            <person name="Stone C."/>
            <person name="Stone S."/>
            <person name="Stubbs M."/>
            <person name="Talamas J."/>
            <person name="Tchuinga P."/>
            <person name="Tenzing P."/>
            <person name="Tesfaye S."/>
            <person name="Theodore J."/>
            <person name="Thoulutsang Y."/>
            <person name="Topham K."/>
            <person name="Towey S."/>
            <person name="Tsamla T."/>
            <person name="Tsomo N."/>
            <person name="Vallee D."/>
            <person name="Vassiliev H."/>
            <person name="Venkataraman V."/>
            <person name="Vinson J."/>
            <person name="Vo A."/>
            <person name="Wade C."/>
            <person name="Wang S."/>
            <person name="Wangchuk T."/>
            <person name="Wangdi T."/>
            <person name="Whittaker C."/>
            <person name="Wilkinson J."/>
            <person name="Wu Y."/>
            <person name="Wyman D."/>
            <person name="Yadav S."/>
            <person name="Yang S."/>
            <person name="Yang X."/>
            <person name="Yeager S."/>
            <person name="Yee E."/>
            <person name="Young G."/>
            <person name="Zainoun J."/>
            <person name="Zembeck L."/>
            <person name="Zimmer A."/>
            <person name="Zody M."/>
            <person name="Lander E."/>
        </authorList>
    </citation>
    <scope>NUCLEOTIDE SEQUENCE [LARGE SCALE GENOMIC DNA]</scope>
</reference>
<feature type="domain" description="CBF1-interacting co-repressor CIR N-terminal" evidence="2">
    <location>
        <begin position="8"/>
        <end position="44"/>
    </location>
</feature>
<dbReference type="Proteomes" id="UP000007875">
    <property type="component" value="Unassembled WGS sequence"/>
</dbReference>
<feature type="region of interest" description="Disordered" evidence="1">
    <location>
        <begin position="85"/>
        <end position="116"/>
    </location>
</feature>
<sequence>MNILPKKSWHVRNKDNVAKVRKDEEEARQQEKEIARRVGLAEQEARLDLLRNRSRSKHHQEISSTSKANSGTVVQFVAEGNKPTNFFQDIESSGVSLTAKNSENEAEKKKEKEEAE</sequence>
<dbReference type="STRING" id="51511.ENSCSAVP00000010597"/>
<feature type="compositionally biased region" description="Polar residues" evidence="1">
    <location>
        <begin position="85"/>
        <end position="98"/>
    </location>
</feature>
<organism evidence="3 4">
    <name type="scientific">Ciona savignyi</name>
    <name type="common">Pacific transparent sea squirt</name>
    <dbReference type="NCBI Taxonomy" id="51511"/>
    <lineage>
        <taxon>Eukaryota</taxon>
        <taxon>Metazoa</taxon>
        <taxon>Chordata</taxon>
        <taxon>Tunicata</taxon>
        <taxon>Ascidiacea</taxon>
        <taxon>Phlebobranchia</taxon>
        <taxon>Cionidae</taxon>
        <taxon>Ciona</taxon>
    </lineage>
</organism>
<dbReference type="Pfam" id="PF10197">
    <property type="entry name" value="Cir_N"/>
    <property type="match status" value="1"/>
</dbReference>